<dbReference type="AlphaFoldDB" id="A0A674K1W1"/>
<sequence length="126" mass="13568">PRAHTWCVAGRGQGSDRSAFDPVDEREAVQKKTFTKWVNSHLARVSCRISDLYADLRDGYMLTKLLEVLSGEQLLSPGRAGSLRGTGDGGAGGAVLRPLPVAPSPSRRAGACGSTRWRTWTRPCSS</sequence>
<dbReference type="SUPFAM" id="SSF47576">
    <property type="entry name" value="Calponin-homology domain, CH-domain"/>
    <property type="match status" value="1"/>
</dbReference>
<evidence type="ECO:0000256" key="1">
    <source>
        <dbReference type="ARBA" id="ARBA00022737"/>
    </source>
</evidence>
<evidence type="ECO:0000313" key="6">
    <source>
        <dbReference type="Proteomes" id="UP000472274"/>
    </source>
</evidence>
<evidence type="ECO:0000256" key="2">
    <source>
        <dbReference type="ARBA" id="ARBA00023203"/>
    </source>
</evidence>
<dbReference type="InterPro" id="IPR036872">
    <property type="entry name" value="CH_dom_sf"/>
</dbReference>
<accession>A0A674K1W1</accession>
<keyword evidence="2" id="KW-0009">Actin-binding</keyword>
<dbReference type="GeneTree" id="ENSGT00940000156343"/>
<evidence type="ECO:0000313" key="5">
    <source>
        <dbReference type="Ensembl" id="ENSTMTP00000025319.1"/>
    </source>
</evidence>
<protein>
    <recommendedName>
        <fullName evidence="4">Calponin-homology (CH) domain-containing protein</fullName>
    </recommendedName>
</protein>
<proteinExistence type="predicted"/>
<dbReference type="InterPro" id="IPR001715">
    <property type="entry name" value="CH_dom"/>
</dbReference>
<organism evidence="5 6">
    <name type="scientific">Terrapene triunguis</name>
    <name type="common">Three-toed box turtle</name>
    <dbReference type="NCBI Taxonomy" id="2587831"/>
    <lineage>
        <taxon>Eukaryota</taxon>
        <taxon>Metazoa</taxon>
        <taxon>Chordata</taxon>
        <taxon>Craniata</taxon>
        <taxon>Vertebrata</taxon>
        <taxon>Euteleostomi</taxon>
        <taxon>Archelosauria</taxon>
        <taxon>Testudinata</taxon>
        <taxon>Testudines</taxon>
        <taxon>Cryptodira</taxon>
        <taxon>Durocryptodira</taxon>
        <taxon>Testudinoidea</taxon>
        <taxon>Emydidae</taxon>
        <taxon>Terrapene</taxon>
    </lineage>
</organism>
<dbReference type="InParanoid" id="A0A674K1W1"/>
<feature type="region of interest" description="Disordered" evidence="3">
    <location>
        <begin position="1"/>
        <end position="23"/>
    </location>
</feature>
<dbReference type="Pfam" id="PF00307">
    <property type="entry name" value="CH"/>
    <property type="match status" value="1"/>
</dbReference>
<dbReference type="Gene3D" id="1.10.418.10">
    <property type="entry name" value="Calponin-like domain"/>
    <property type="match status" value="1"/>
</dbReference>
<keyword evidence="6" id="KW-1185">Reference proteome</keyword>
<reference evidence="5" key="1">
    <citation type="submission" date="2025-08" db="UniProtKB">
        <authorList>
            <consortium name="Ensembl"/>
        </authorList>
    </citation>
    <scope>IDENTIFICATION</scope>
</reference>
<dbReference type="Ensembl" id="ENSTMTT00000026223.1">
    <property type="protein sequence ID" value="ENSTMTP00000025319.1"/>
    <property type="gene ID" value="ENSTMTG00000018453.1"/>
</dbReference>
<feature type="region of interest" description="Disordered" evidence="3">
    <location>
        <begin position="80"/>
        <end position="112"/>
    </location>
</feature>
<dbReference type="GO" id="GO:0003779">
    <property type="term" value="F:actin binding"/>
    <property type="evidence" value="ECO:0007669"/>
    <property type="project" value="UniProtKB-KW"/>
</dbReference>
<evidence type="ECO:0000256" key="3">
    <source>
        <dbReference type="SAM" id="MobiDB-lite"/>
    </source>
</evidence>
<feature type="compositionally biased region" description="Gly residues" evidence="3">
    <location>
        <begin position="84"/>
        <end position="93"/>
    </location>
</feature>
<dbReference type="PANTHER" id="PTHR11915">
    <property type="entry name" value="SPECTRIN/FILAMIN RELATED CYTOSKELETAL PROTEIN"/>
    <property type="match status" value="1"/>
</dbReference>
<dbReference type="InterPro" id="IPR001589">
    <property type="entry name" value="Actinin_actin-bd_CS"/>
</dbReference>
<name>A0A674K1W1_9SAUR</name>
<evidence type="ECO:0000259" key="4">
    <source>
        <dbReference type="Pfam" id="PF00307"/>
    </source>
</evidence>
<dbReference type="PROSITE" id="PS00019">
    <property type="entry name" value="ACTININ_1"/>
    <property type="match status" value="1"/>
</dbReference>
<reference evidence="5" key="2">
    <citation type="submission" date="2025-09" db="UniProtKB">
        <authorList>
            <consortium name="Ensembl"/>
        </authorList>
    </citation>
    <scope>IDENTIFICATION</scope>
</reference>
<feature type="domain" description="Calponin-homology (CH)" evidence="4">
    <location>
        <begin position="29"/>
        <end position="72"/>
    </location>
</feature>
<dbReference type="Proteomes" id="UP000472274">
    <property type="component" value="Unplaced"/>
</dbReference>
<keyword evidence="1" id="KW-0677">Repeat</keyword>